<evidence type="ECO:0000313" key="2">
    <source>
        <dbReference type="Proteomes" id="UP000819052"/>
    </source>
</evidence>
<keyword evidence="2" id="KW-1185">Reference proteome</keyword>
<protein>
    <submittedName>
        <fullName evidence="1">Uncharacterized protein</fullName>
    </submittedName>
</protein>
<comment type="caution">
    <text evidence="1">The sequence shown here is derived from an EMBL/GenBank/DDBJ whole genome shotgun (WGS) entry which is preliminary data.</text>
</comment>
<dbReference type="Proteomes" id="UP000819052">
    <property type="component" value="Unassembled WGS sequence"/>
</dbReference>
<reference evidence="1 2" key="1">
    <citation type="submission" date="2019-09" db="EMBL/GenBank/DDBJ databases">
        <title>Taxonomy of Antarctic Massilia spp.: description of Massilia rubra sp. nov., Massilia aquatica sp. nov., Massilia mucilaginosa sp. nov., Massilia frigida sp. nov. isolated from streams, lakes and regoliths.</title>
        <authorList>
            <person name="Holochova P."/>
            <person name="Sedlacek I."/>
            <person name="Kralova S."/>
            <person name="Maslanova I."/>
            <person name="Busse H.-J."/>
            <person name="Stankova E."/>
            <person name="Vrbovska V."/>
            <person name="Kovarovic V."/>
            <person name="Bartak M."/>
            <person name="Svec P."/>
            <person name="Pantucek R."/>
        </authorList>
    </citation>
    <scope>NUCLEOTIDE SEQUENCE [LARGE SCALE GENOMIC DNA]</scope>
    <source>
        <strain evidence="1 2">CCM 8693</strain>
    </source>
</reference>
<organism evidence="1 2">
    <name type="scientific">Massilia aquatica</name>
    <dbReference type="NCBI Taxonomy" id="2609000"/>
    <lineage>
        <taxon>Bacteria</taxon>
        <taxon>Pseudomonadati</taxon>
        <taxon>Pseudomonadota</taxon>
        <taxon>Betaproteobacteria</taxon>
        <taxon>Burkholderiales</taxon>
        <taxon>Oxalobacteraceae</taxon>
        <taxon>Telluria group</taxon>
        <taxon>Massilia</taxon>
    </lineage>
</organism>
<gene>
    <name evidence="1" type="ORF">F1609_05580</name>
</gene>
<dbReference type="RefSeq" id="WP_167075496.1">
    <property type="nucleotide sequence ID" value="NZ_VVIW01000002.1"/>
</dbReference>
<dbReference type="Pfam" id="PF15656">
    <property type="entry name" value="Tox-HDC"/>
    <property type="match status" value="1"/>
</dbReference>
<dbReference type="InterPro" id="IPR028897">
    <property type="entry name" value="Tox-HDC_dom"/>
</dbReference>
<evidence type="ECO:0000313" key="1">
    <source>
        <dbReference type="EMBL" id="NHZ39641.1"/>
    </source>
</evidence>
<dbReference type="EMBL" id="VVIW01000002">
    <property type="protein sequence ID" value="NHZ39641.1"/>
    <property type="molecule type" value="Genomic_DNA"/>
</dbReference>
<proteinExistence type="predicted"/>
<accession>A0ABX0LXR6</accession>
<name>A0ABX0LXR6_9BURK</name>
<sequence length="123" mass="13715">MAFHSTRFFIKEVHNGRNVWSANHRTVSADDVTEVLEQYRRHGGSLTIYSGTHGDPQGNFSGVDYADRSFAYEDRQNRLPGVRVINVSRVSINIADTIANATTDVMFAWCFSHASITGKSAYA</sequence>